<comment type="PTM">
    <text evidence="7">Binds 1 heme group per subunit.</text>
</comment>
<keyword evidence="3 6" id="KW-0479">Metal-binding</keyword>
<reference evidence="9 10" key="1">
    <citation type="submission" date="2016-09" db="EMBL/GenBank/DDBJ databases">
        <title>Rhizobium sp. nov., a novel species isolated from the rice rhizosphere.</title>
        <authorList>
            <person name="Zhao J."/>
            <person name="Zhang X."/>
        </authorList>
    </citation>
    <scope>NUCLEOTIDE SEQUENCE [LARGE SCALE GENOMIC DNA]</scope>
    <source>
        <strain evidence="9 10">1.7048</strain>
    </source>
</reference>
<dbReference type="InterPro" id="IPR010980">
    <property type="entry name" value="Cyt_c/b562"/>
</dbReference>
<feature type="binding site" description="covalent" evidence="7">
    <location>
        <position position="136"/>
    </location>
    <ligand>
        <name>heme c</name>
        <dbReference type="ChEBI" id="CHEBI:61717"/>
    </ligand>
</feature>
<evidence type="ECO:0000313" key="9">
    <source>
        <dbReference type="EMBL" id="OLP61576.1"/>
    </source>
</evidence>
<keyword evidence="10" id="KW-1185">Reference proteome</keyword>
<accession>A0A1Q9B0P7</accession>
<dbReference type="OrthoDB" id="9811729at2"/>
<evidence type="ECO:0000313" key="10">
    <source>
        <dbReference type="Proteomes" id="UP000186364"/>
    </source>
</evidence>
<evidence type="ECO:0000256" key="7">
    <source>
        <dbReference type="PIRSR" id="PIRSR000027-2"/>
    </source>
</evidence>
<name>A0A1Q9B0P7_9HYPH</name>
<evidence type="ECO:0000256" key="2">
    <source>
        <dbReference type="ARBA" id="ARBA00022617"/>
    </source>
</evidence>
<evidence type="ECO:0000256" key="3">
    <source>
        <dbReference type="ARBA" id="ARBA00022723"/>
    </source>
</evidence>
<evidence type="ECO:0000256" key="1">
    <source>
        <dbReference type="ARBA" id="ARBA00022448"/>
    </source>
</evidence>
<dbReference type="PRINTS" id="PR00608">
    <property type="entry name" value="CYTCHROMECII"/>
</dbReference>
<dbReference type="Gene3D" id="1.20.120.10">
    <property type="entry name" value="Cytochrome c/b562"/>
    <property type="match status" value="1"/>
</dbReference>
<organism evidence="9 10">
    <name type="scientific">Xaviernesmea oryzae</name>
    <dbReference type="NCBI Taxonomy" id="464029"/>
    <lineage>
        <taxon>Bacteria</taxon>
        <taxon>Pseudomonadati</taxon>
        <taxon>Pseudomonadota</taxon>
        <taxon>Alphaproteobacteria</taxon>
        <taxon>Hyphomicrobiales</taxon>
        <taxon>Rhizobiaceae</taxon>
        <taxon>Rhizobium/Agrobacterium group</taxon>
        <taxon>Xaviernesmea</taxon>
    </lineage>
</organism>
<feature type="binding site" description="covalent" evidence="7">
    <location>
        <position position="133"/>
    </location>
    <ligand>
        <name>heme c</name>
        <dbReference type="ChEBI" id="CHEBI:61717"/>
    </ligand>
</feature>
<comment type="caution">
    <text evidence="9">The sequence shown here is derived from an EMBL/GenBank/DDBJ whole genome shotgun (WGS) entry which is preliminary data.</text>
</comment>
<dbReference type="GO" id="GO:0005506">
    <property type="term" value="F:iron ion binding"/>
    <property type="evidence" value="ECO:0007669"/>
    <property type="project" value="InterPro"/>
</dbReference>
<dbReference type="AlphaFoldDB" id="A0A1Q9B0P7"/>
<dbReference type="GO" id="GO:0020037">
    <property type="term" value="F:heme binding"/>
    <property type="evidence" value="ECO:0007669"/>
    <property type="project" value="InterPro"/>
</dbReference>
<dbReference type="RefSeq" id="WP_075626239.1">
    <property type="nucleotide sequence ID" value="NZ_FOAM01000005.1"/>
</dbReference>
<dbReference type="Proteomes" id="UP000186364">
    <property type="component" value="Unassembled WGS sequence"/>
</dbReference>
<dbReference type="InterPro" id="IPR002321">
    <property type="entry name" value="Cyt_c_II"/>
</dbReference>
<evidence type="ECO:0000256" key="5">
    <source>
        <dbReference type="ARBA" id="ARBA00023004"/>
    </source>
</evidence>
<protein>
    <submittedName>
        <fullName evidence="9">Cytochrome C556</fullName>
    </submittedName>
</protein>
<keyword evidence="8" id="KW-0732">Signal</keyword>
<feature type="signal peptide" evidence="8">
    <location>
        <begin position="1"/>
        <end position="22"/>
    </location>
</feature>
<dbReference type="GO" id="GO:0022900">
    <property type="term" value="P:electron transport chain"/>
    <property type="evidence" value="ECO:0007669"/>
    <property type="project" value="InterPro"/>
</dbReference>
<keyword evidence="4" id="KW-0249">Electron transport</keyword>
<dbReference type="EMBL" id="MKIP01000031">
    <property type="protein sequence ID" value="OLP61576.1"/>
    <property type="molecule type" value="Genomic_DNA"/>
</dbReference>
<evidence type="ECO:0000256" key="6">
    <source>
        <dbReference type="PIRSR" id="PIRSR000027-1"/>
    </source>
</evidence>
<keyword evidence="5 6" id="KW-0408">Iron</keyword>
<dbReference type="GO" id="GO:0042597">
    <property type="term" value="C:periplasmic space"/>
    <property type="evidence" value="ECO:0007669"/>
    <property type="project" value="InterPro"/>
</dbReference>
<keyword evidence="2 7" id="KW-0349">Heme</keyword>
<dbReference type="InterPro" id="IPR015984">
    <property type="entry name" value="Cyt_c_prime_subgr"/>
</dbReference>
<dbReference type="GO" id="GO:0009055">
    <property type="term" value="F:electron transfer activity"/>
    <property type="evidence" value="ECO:0007669"/>
    <property type="project" value="InterPro"/>
</dbReference>
<dbReference type="PIRSF" id="PIRSF000027">
    <property type="entry name" value="Cytc_c_prime"/>
    <property type="match status" value="1"/>
</dbReference>
<dbReference type="InterPro" id="IPR012127">
    <property type="entry name" value="Cyt_c_prime"/>
</dbReference>
<evidence type="ECO:0000256" key="4">
    <source>
        <dbReference type="ARBA" id="ARBA00022982"/>
    </source>
</evidence>
<feature type="binding site" description="axial binding residue" evidence="6">
    <location>
        <position position="137"/>
    </location>
    <ligand>
        <name>heme c</name>
        <dbReference type="ChEBI" id="CHEBI:61717"/>
    </ligand>
    <ligandPart>
        <name>Fe</name>
        <dbReference type="ChEBI" id="CHEBI:18248"/>
    </ligandPart>
</feature>
<proteinExistence type="predicted"/>
<evidence type="ECO:0000256" key="8">
    <source>
        <dbReference type="SAM" id="SignalP"/>
    </source>
</evidence>
<sequence>MKLKTVVMSLALAGFAAGAVTAAEPQDVREGMMKQIGGSVGALGAIAKGQKPYDAAVVKTSLETISKNIKAFPDQFPPGSDAKSEASPKIWSNMDDFKAKAANLAKEADTLLAQLPADQAAVGAAVGQLGPLCSDCHQSYRVKK</sequence>
<feature type="chain" id="PRO_5010243425" evidence="8">
    <location>
        <begin position="23"/>
        <end position="144"/>
    </location>
</feature>
<dbReference type="PROSITE" id="PS51009">
    <property type="entry name" value="CYTCII"/>
    <property type="match status" value="1"/>
</dbReference>
<keyword evidence="1" id="KW-0813">Transport</keyword>
<gene>
    <name evidence="9" type="ORF">BJF93_08135</name>
</gene>
<dbReference type="SUPFAM" id="SSF47175">
    <property type="entry name" value="Cytochromes"/>
    <property type="match status" value="1"/>
</dbReference>
<dbReference type="Pfam" id="PF01322">
    <property type="entry name" value="Cytochrom_C_2"/>
    <property type="match status" value="1"/>
</dbReference>